<evidence type="ECO:0000313" key="3">
    <source>
        <dbReference type="Proteomes" id="UP000266934"/>
    </source>
</evidence>
<accession>A0A348G2F9</accession>
<keyword evidence="3" id="KW-1185">Reference proteome</keyword>
<dbReference type="OrthoDB" id="337884at2"/>
<dbReference type="AlphaFoldDB" id="A0A348G2F9"/>
<dbReference type="Proteomes" id="UP000266934">
    <property type="component" value="Chromosome"/>
</dbReference>
<organism evidence="2 3">
    <name type="scientific">Blastochloris tepida</name>
    <dbReference type="NCBI Taxonomy" id="2233851"/>
    <lineage>
        <taxon>Bacteria</taxon>
        <taxon>Pseudomonadati</taxon>
        <taxon>Pseudomonadota</taxon>
        <taxon>Alphaproteobacteria</taxon>
        <taxon>Hyphomicrobiales</taxon>
        <taxon>Blastochloridaceae</taxon>
        <taxon>Blastochloris</taxon>
    </lineage>
</organism>
<dbReference type="Pfam" id="PF10387">
    <property type="entry name" value="DUF2442"/>
    <property type="match status" value="1"/>
</dbReference>
<proteinExistence type="predicted"/>
<dbReference type="Gene3D" id="3.30.2020.40">
    <property type="entry name" value="Uncharacterised protein PF10387, DUF2442"/>
    <property type="match status" value="1"/>
</dbReference>
<evidence type="ECO:0000256" key="1">
    <source>
        <dbReference type="SAM" id="MobiDB-lite"/>
    </source>
</evidence>
<dbReference type="EMBL" id="AP018907">
    <property type="protein sequence ID" value="BBF93742.1"/>
    <property type="molecule type" value="Genomic_DNA"/>
</dbReference>
<evidence type="ECO:0000313" key="2">
    <source>
        <dbReference type="EMBL" id="BBF93742.1"/>
    </source>
</evidence>
<feature type="region of interest" description="Disordered" evidence="1">
    <location>
        <begin position="73"/>
        <end position="124"/>
    </location>
</feature>
<evidence type="ECO:0008006" key="4">
    <source>
        <dbReference type="Google" id="ProtNLM"/>
    </source>
</evidence>
<reference evidence="2 3" key="1">
    <citation type="submission" date="2018-08" db="EMBL/GenBank/DDBJ databases">
        <title>Complete genome sequencing of Blastochloris tepida GI.</title>
        <authorList>
            <person name="Tsukatani Y."/>
            <person name="Mori H."/>
        </authorList>
    </citation>
    <scope>NUCLEOTIDE SEQUENCE [LARGE SCALE GENOMIC DNA]</scope>
    <source>
        <strain evidence="2 3">GI</strain>
    </source>
</reference>
<name>A0A348G2F9_9HYPH</name>
<dbReference type="InterPro" id="IPR018841">
    <property type="entry name" value="DUF2442"/>
</dbReference>
<dbReference type="KEGG" id="blag:BLTE_24270"/>
<sequence length="148" mass="15848">MTVSPINVRFDAGMMWVELSDGRTLGVPLAWFPRLLHASREQRAEVEISRNGLHWDVLDEDISVAGLLAGRAGTTTAGVPPSPARAALAGDDRHPLPARRPGRDGGCGSPGSAIEGLQNGNTNRLQLPGRASIVHHAIGHDKWSERHC</sequence>
<protein>
    <recommendedName>
        <fullName evidence="4">DUF2442 domain-containing protein</fullName>
    </recommendedName>
</protein>
<gene>
    <name evidence="2" type="ORF">BLTE_24270</name>
</gene>